<sequence>MAVSDELSSPVCYAGHADDRYMGYAARDEVVDALNRLIEAERAGSRIASAWRKDPAFGDGAAFLSMLRLEEAQWCAMLIGHVRRLGGTPSSKAGLFLAKAMAMEGVSQRLAYLNRGQAWVVRTLDELTPRIRDECLHADLKRMRDGHLVNIASADVLIARQDQPPPSA</sequence>
<gene>
    <name evidence="2" type="ORF">QGN17_17290</name>
</gene>
<comment type="caution">
    <text evidence="2">The sequence shown here is derived from an EMBL/GenBank/DDBJ whole genome shotgun (WGS) entry which is preliminary data.</text>
</comment>
<dbReference type="InterPro" id="IPR009078">
    <property type="entry name" value="Ferritin-like_SF"/>
</dbReference>
<evidence type="ECO:0000313" key="3">
    <source>
        <dbReference type="Proteomes" id="UP001160625"/>
    </source>
</evidence>
<dbReference type="Pfam" id="PF19825">
    <property type="entry name" value="DUF6306"/>
    <property type="match status" value="1"/>
</dbReference>
<keyword evidence="3" id="KW-1185">Reference proteome</keyword>
<evidence type="ECO:0000259" key="1">
    <source>
        <dbReference type="Pfam" id="PF19825"/>
    </source>
</evidence>
<protein>
    <submittedName>
        <fullName evidence="2">DUF6306 domain-containing protein</fullName>
    </submittedName>
</protein>
<name>A0ABT6N5W2_9SPHN</name>
<dbReference type="EMBL" id="JARYGZ010000003">
    <property type="protein sequence ID" value="MDH7640491.1"/>
    <property type="molecule type" value="Genomic_DNA"/>
</dbReference>
<organism evidence="2 3">
    <name type="scientific">Sphingomonas oryzagri</name>
    <dbReference type="NCBI Taxonomy" id="3042314"/>
    <lineage>
        <taxon>Bacteria</taxon>
        <taxon>Pseudomonadati</taxon>
        <taxon>Pseudomonadota</taxon>
        <taxon>Alphaproteobacteria</taxon>
        <taxon>Sphingomonadales</taxon>
        <taxon>Sphingomonadaceae</taxon>
        <taxon>Sphingomonas</taxon>
    </lineage>
</organism>
<dbReference type="Proteomes" id="UP001160625">
    <property type="component" value="Unassembled WGS sequence"/>
</dbReference>
<accession>A0ABT6N5W2</accession>
<feature type="domain" description="DUF6306" evidence="1">
    <location>
        <begin position="28"/>
        <end position="155"/>
    </location>
</feature>
<dbReference type="RefSeq" id="WP_281045852.1">
    <property type="nucleotide sequence ID" value="NZ_JARYGZ010000003.1"/>
</dbReference>
<dbReference type="InterPro" id="IPR046273">
    <property type="entry name" value="DUF6306"/>
</dbReference>
<evidence type="ECO:0000313" key="2">
    <source>
        <dbReference type="EMBL" id="MDH7640491.1"/>
    </source>
</evidence>
<proteinExistence type="predicted"/>
<reference evidence="2" key="1">
    <citation type="submission" date="2023-04" db="EMBL/GenBank/DDBJ databases">
        <title>Sphingomonas sp. MAHUQ-71 isolated from rice field.</title>
        <authorList>
            <person name="Huq M.A."/>
        </authorList>
    </citation>
    <scope>NUCLEOTIDE SEQUENCE</scope>
    <source>
        <strain evidence="2">MAHUQ-71</strain>
    </source>
</reference>
<dbReference type="SUPFAM" id="SSF47240">
    <property type="entry name" value="Ferritin-like"/>
    <property type="match status" value="1"/>
</dbReference>